<keyword evidence="3" id="KW-1185">Reference proteome</keyword>
<protein>
    <submittedName>
        <fullName evidence="2">Uncharacterized protein</fullName>
    </submittedName>
</protein>
<feature type="region of interest" description="Disordered" evidence="1">
    <location>
        <begin position="27"/>
        <end position="57"/>
    </location>
</feature>
<name>A0AAP0EPG8_9MAGN</name>
<sequence>MRGILVILPKIVDKHHRHSFSHNLIDREEDREEDWEEEEEKGGRERSRDRELMGSRRTRYNSGDNLNCRVLLELSEVWFGTRSAI</sequence>
<organism evidence="2 3">
    <name type="scientific">Stephania japonica</name>
    <dbReference type="NCBI Taxonomy" id="461633"/>
    <lineage>
        <taxon>Eukaryota</taxon>
        <taxon>Viridiplantae</taxon>
        <taxon>Streptophyta</taxon>
        <taxon>Embryophyta</taxon>
        <taxon>Tracheophyta</taxon>
        <taxon>Spermatophyta</taxon>
        <taxon>Magnoliopsida</taxon>
        <taxon>Ranunculales</taxon>
        <taxon>Menispermaceae</taxon>
        <taxon>Menispermoideae</taxon>
        <taxon>Cissampelideae</taxon>
        <taxon>Stephania</taxon>
    </lineage>
</organism>
<dbReference type="EMBL" id="JBBNAE010000009">
    <property type="protein sequence ID" value="KAK9097251.1"/>
    <property type="molecule type" value="Genomic_DNA"/>
</dbReference>
<evidence type="ECO:0000313" key="3">
    <source>
        <dbReference type="Proteomes" id="UP001417504"/>
    </source>
</evidence>
<accession>A0AAP0EPG8</accession>
<feature type="compositionally biased region" description="Basic and acidic residues" evidence="1">
    <location>
        <begin position="41"/>
        <end position="54"/>
    </location>
</feature>
<gene>
    <name evidence="2" type="ORF">Sjap_022748</name>
</gene>
<evidence type="ECO:0000256" key="1">
    <source>
        <dbReference type="SAM" id="MobiDB-lite"/>
    </source>
</evidence>
<reference evidence="2 3" key="1">
    <citation type="submission" date="2024-01" db="EMBL/GenBank/DDBJ databases">
        <title>Genome assemblies of Stephania.</title>
        <authorList>
            <person name="Yang L."/>
        </authorList>
    </citation>
    <scope>NUCLEOTIDE SEQUENCE [LARGE SCALE GENOMIC DNA]</scope>
    <source>
        <strain evidence="2">QJT</strain>
        <tissue evidence="2">Leaf</tissue>
    </source>
</reference>
<feature type="compositionally biased region" description="Acidic residues" evidence="1">
    <location>
        <begin position="27"/>
        <end position="40"/>
    </location>
</feature>
<proteinExistence type="predicted"/>
<dbReference type="Proteomes" id="UP001417504">
    <property type="component" value="Unassembled WGS sequence"/>
</dbReference>
<dbReference type="AlphaFoldDB" id="A0AAP0EPG8"/>
<evidence type="ECO:0000313" key="2">
    <source>
        <dbReference type="EMBL" id="KAK9097251.1"/>
    </source>
</evidence>
<comment type="caution">
    <text evidence="2">The sequence shown here is derived from an EMBL/GenBank/DDBJ whole genome shotgun (WGS) entry which is preliminary data.</text>
</comment>